<dbReference type="InParanoid" id="A0A0V0QM23"/>
<evidence type="ECO:0000313" key="2">
    <source>
        <dbReference type="EMBL" id="KRX03226.1"/>
    </source>
</evidence>
<feature type="region of interest" description="Disordered" evidence="1">
    <location>
        <begin position="192"/>
        <end position="214"/>
    </location>
</feature>
<protein>
    <submittedName>
        <fullName evidence="2">Uncharacterized protein</fullName>
    </submittedName>
</protein>
<gene>
    <name evidence="2" type="ORF">PPERSA_09238</name>
</gene>
<organism evidence="2 3">
    <name type="scientific">Pseudocohnilembus persalinus</name>
    <name type="common">Ciliate</name>
    <dbReference type="NCBI Taxonomy" id="266149"/>
    <lineage>
        <taxon>Eukaryota</taxon>
        <taxon>Sar</taxon>
        <taxon>Alveolata</taxon>
        <taxon>Ciliophora</taxon>
        <taxon>Intramacronucleata</taxon>
        <taxon>Oligohymenophorea</taxon>
        <taxon>Scuticociliatia</taxon>
        <taxon>Philasterida</taxon>
        <taxon>Pseudocohnilembidae</taxon>
        <taxon>Pseudocohnilembus</taxon>
    </lineage>
</organism>
<proteinExistence type="predicted"/>
<name>A0A0V0QM23_PSEPJ</name>
<dbReference type="EMBL" id="LDAU01000140">
    <property type="protein sequence ID" value="KRX03226.1"/>
    <property type="molecule type" value="Genomic_DNA"/>
</dbReference>
<dbReference type="Proteomes" id="UP000054937">
    <property type="component" value="Unassembled WGS sequence"/>
</dbReference>
<evidence type="ECO:0000313" key="3">
    <source>
        <dbReference type="Proteomes" id="UP000054937"/>
    </source>
</evidence>
<comment type="caution">
    <text evidence="2">The sequence shown here is derived from an EMBL/GenBank/DDBJ whole genome shotgun (WGS) entry which is preliminary data.</text>
</comment>
<sequence>MEQNKIELEENEIIKYQFDAKQITLCNEDGLEYDIEEIQIILSNSRVIIKVNENLIIYFLYVNTISHGKQGENYMVCIRNLEDQQEGYIQDDEDMNQDDQQIQQENNDKLFDEISEKMQNKEENQTIQIEDNYEFIIDFNDQKQLQQFQKVYKDLFNQATKDDQANYLNPFELLNNFQNFKQEAQQEIGTEQVTLKNQNDVNDLQQEHKQEKNE</sequence>
<reference evidence="2 3" key="1">
    <citation type="journal article" date="2015" name="Sci. Rep.">
        <title>Genome of the facultative scuticociliatosis pathogen Pseudocohnilembus persalinus provides insight into its virulence through horizontal gene transfer.</title>
        <authorList>
            <person name="Xiong J."/>
            <person name="Wang G."/>
            <person name="Cheng J."/>
            <person name="Tian M."/>
            <person name="Pan X."/>
            <person name="Warren A."/>
            <person name="Jiang C."/>
            <person name="Yuan D."/>
            <person name="Miao W."/>
        </authorList>
    </citation>
    <scope>NUCLEOTIDE SEQUENCE [LARGE SCALE GENOMIC DNA]</scope>
    <source>
        <strain evidence="2">36N120E</strain>
    </source>
</reference>
<evidence type="ECO:0000256" key="1">
    <source>
        <dbReference type="SAM" id="MobiDB-lite"/>
    </source>
</evidence>
<accession>A0A0V0QM23</accession>
<dbReference type="AlphaFoldDB" id="A0A0V0QM23"/>
<feature type="compositionally biased region" description="Polar residues" evidence="1">
    <location>
        <begin position="192"/>
        <end position="204"/>
    </location>
</feature>
<keyword evidence="3" id="KW-1185">Reference proteome</keyword>
<feature type="compositionally biased region" description="Basic and acidic residues" evidence="1">
    <location>
        <begin position="205"/>
        <end position="214"/>
    </location>
</feature>